<evidence type="ECO:0000313" key="2">
    <source>
        <dbReference type="Proteomes" id="UP000476064"/>
    </source>
</evidence>
<protein>
    <recommendedName>
        <fullName evidence="3">Integron gene cassette protein</fullName>
    </recommendedName>
</protein>
<reference evidence="1 2" key="1">
    <citation type="submission" date="2020-01" db="EMBL/GenBank/DDBJ databases">
        <title>Paenibacillus sp. nov., isolated from tomato rhizosphere.</title>
        <authorList>
            <person name="Weon H.-Y."/>
            <person name="Lee S.A."/>
        </authorList>
    </citation>
    <scope>NUCLEOTIDE SEQUENCE [LARGE SCALE GENOMIC DNA]</scope>
    <source>
        <strain evidence="1 2">12200R-189</strain>
    </source>
</reference>
<dbReference type="InterPro" id="IPR054228">
    <property type="entry name" value="DUF6953"/>
</dbReference>
<dbReference type="RefSeq" id="WP_162355151.1">
    <property type="nucleotide sequence ID" value="NZ_CP048209.1"/>
</dbReference>
<dbReference type="KEGG" id="plyc:GXP70_03310"/>
<organism evidence="1 2">
    <name type="scientific">Paenibacillus lycopersici</name>
    <dbReference type="NCBI Taxonomy" id="2704462"/>
    <lineage>
        <taxon>Bacteria</taxon>
        <taxon>Bacillati</taxon>
        <taxon>Bacillota</taxon>
        <taxon>Bacilli</taxon>
        <taxon>Bacillales</taxon>
        <taxon>Paenibacillaceae</taxon>
        <taxon>Paenibacillus</taxon>
    </lineage>
</organism>
<evidence type="ECO:0000313" key="1">
    <source>
        <dbReference type="EMBL" id="QHT59083.1"/>
    </source>
</evidence>
<proteinExistence type="predicted"/>
<dbReference type="Proteomes" id="UP000476064">
    <property type="component" value="Chromosome"/>
</dbReference>
<dbReference type="AlphaFoldDB" id="A0A6C0FUL9"/>
<dbReference type="Pfam" id="PF22266">
    <property type="entry name" value="DUF6953"/>
    <property type="match status" value="1"/>
</dbReference>
<dbReference type="EMBL" id="CP048209">
    <property type="protein sequence ID" value="QHT59083.1"/>
    <property type="molecule type" value="Genomic_DNA"/>
</dbReference>
<gene>
    <name evidence="1" type="ORF">GXP70_03310</name>
</gene>
<accession>A0A6C0FUL9</accession>
<evidence type="ECO:0008006" key="3">
    <source>
        <dbReference type="Google" id="ProtNLM"/>
    </source>
</evidence>
<sequence length="86" mass="10122">MEQELQEQQEQAVEEIARWMLDELKSAGKLHQDQAVSHIREQYGDSFVYVNENGNVSIDKAVKKRFKKLHGGRAAWERDGFFWAWV</sequence>
<name>A0A6C0FUL9_9BACL</name>
<keyword evidence="2" id="KW-1185">Reference proteome</keyword>